<evidence type="ECO:0000313" key="2">
    <source>
        <dbReference type="Proteomes" id="UP000814033"/>
    </source>
</evidence>
<gene>
    <name evidence="1" type="ORF">FA95DRAFT_1578309</name>
</gene>
<sequence>MDALSCTQAPRNHATLANNAFNNKAGTSTRVSRSMHVTPNNQIKISFPPDGEQKHSFLRGIATAPKSQHHVDNSRGGGPPHLRVGLTIFDLSTQSMDSFEVIAPSSVTTVQPSGQVPLEVPADNEHNGHLGLSYCVVA</sequence>
<dbReference type="Proteomes" id="UP000814033">
    <property type="component" value="Unassembled WGS sequence"/>
</dbReference>
<dbReference type="EMBL" id="MU276547">
    <property type="protein sequence ID" value="KAI0038264.1"/>
    <property type="molecule type" value="Genomic_DNA"/>
</dbReference>
<protein>
    <submittedName>
        <fullName evidence="1">Uncharacterized protein</fullName>
    </submittedName>
</protein>
<evidence type="ECO:0000313" key="1">
    <source>
        <dbReference type="EMBL" id="KAI0038264.1"/>
    </source>
</evidence>
<accession>A0ACB8R2C8</accession>
<organism evidence="1 2">
    <name type="scientific">Auriscalpium vulgare</name>
    <dbReference type="NCBI Taxonomy" id="40419"/>
    <lineage>
        <taxon>Eukaryota</taxon>
        <taxon>Fungi</taxon>
        <taxon>Dikarya</taxon>
        <taxon>Basidiomycota</taxon>
        <taxon>Agaricomycotina</taxon>
        <taxon>Agaricomycetes</taxon>
        <taxon>Russulales</taxon>
        <taxon>Auriscalpiaceae</taxon>
        <taxon>Auriscalpium</taxon>
    </lineage>
</organism>
<reference evidence="1" key="1">
    <citation type="submission" date="2021-02" db="EMBL/GenBank/DDBJ databases">
        <authorList>
            <consortium name="DOE Joint Genome Institute"/>
            <person name="Ahrendt S."/>
            <person name="Looney B.P."/>
            <person name="Miyauchi S."/>
            <person name="Morin E."/>
            <person name="Drula E."/>
            <person name="Courty P.E."/>
            <person name="Chicoki N."/>
            <person name="Fauchery L."/>
            <person name="Kohler A."/>
            <person name="Kuo A."/>
            <person name="Labutti K."/>
            <person name="Pangilinan J."/>
            <person name="Lipzen A."/>
            <person name="Riley R."/>
            <person name="Andreopoulos W."/>
            <person name="He G."/>
            <person name="Johnson J."/>
            <person name="Barry K.W."/>
            <person name="Grigoriev I.V."/>
            <person name="Nagy L."/>
            <person name="Hibbett D."/>
            <person name="Henrissat B."/>
            <person name="Matheny P.B."/>
            <person name="Labbe J."/>
            <person name="Martin F."/>
        </authorList>
    </citation>
    <scope>NUCLEOTIDE SEQUENCE</scope>
    <source>
        <strain evidence="1">FP105234-sp</strain>
    </source>
</reference>
<comment type="caution">
    <text evidence="1">The sequence shown here is derived from an EMBL/GenBank/DDBJ whole genome shotgun (WGS) entry which is preliminary data.</text>
</comment>
<proteinExistence type="predicted"/>
<name>A0ACB8R2C8_9AGAM</name>
<reference evidence="1" key="2">
    <citation type="journal article" date="2022" name="New Phytol.">
        <title>Evolutionary transition to the ectomycorrhizal habit in the genomes of a hyperdiverse lineage of mushroom-forming fungi.</title>
        <authorList>
            <person name="Looney B."/>
            <person name="Miyauchi S."/>
            <person name="Morin E."/>
            <person name="Drula E."/>
            <person name="Courty P.E."/>
            <person name="Kohler A."/>
            <person name="Kuo A."/>
            <person name="LaButti K."/>
            <person name="Pangilinan J."/>
            <person name="Lipzen A."/>
            <person name="Riley R."/>
            <person name="Andreopoulos W."/>
            <person name="He G."/>
            <person name="Johnson J."/>
            <person name="Nolan M."/>
            <person name="Tritt A."/>
            <person name="Barry K.W."/>
            <person name="Grigoriev I.V."/>
            <person name="Nagy L.G."/>
            <person name="Hibbett D."/>
            <person name="Henrissat B."/>
            <person name="Matheny P.B."/>
            <person name="Labbe J."/>
            <person name="Martin F.M."/>
        </authorList>
    </citation>
    <scope>NUCLEOTIDE SEQUENCE</scope>
    <source>
        <strain evidence="1">FP105234-sp</strain>
    </source>
</reference>
<keyword evidence="2" id="KW-1185">Reference proteome</keyword>